<dbReference type="PROSITE" id="PS50883">
    <property type="entry name" value="EAL"/>
    <property type="match status" value="1"/>
</dbReference>
<geneLocation type="plasmid" evidence="2 3">
    <name>p_unnamed1</name>
</geneLocation>
<protein>
    <submittedName>
        <fullName evidence="2">EAL domain-containing protein</fullName>
    </submittedName>
</protein>
<dbReference type="InterPro" id="IPR050706">
    <property type="entry name" value="Cyclic-di-GMP_PDE-like"/>
</dbReference>
<gene>
    <name evidence="2" type="ORF">H9L15_15805</name>
</gene>
<dbReference type="PANTHER" id="PTHR33121">
    <property type="entry name" value="CYCLIC DI-GMP PHOSPHODIESTERASE PDEF"/>
    <property type="match status" value="1"/>
</dbReference>
<accession>A0ABX6T4U3</accession>
<evidence type="ECO:0000259" key="1">
    <source>
        <dbReference type="PROSITE" id="PS50883"/>
    </source>
</evidence>
<dbReference type="InterPro" id="IPR001633">
    <property type="entry name" value="EAL_dom"/>
</dbReference>
<dbReference type="EMBL" id="CP060781">
    <property type="protein sequence ID" value="QNP44559.1"/>
    <property type="molecule type" value="Genomic_DNA"/>
</dbReference>
<sequence>MVTAWAVARRDRDQRVPAEFLRDDFAERLLRKMDNYDIDPASIEIEVTEHAFIDRGAKYVSRALKALSKAGVSVALDDFGTGYSSLSHLRDFPVDVLKIDQSFIRRMNDDAEIESIVKAVIGLSKSLSIAVVAEGIETLEQKMALLEHGCSFGQGYLFGRAVGRDEVQRLLLDSSHQSQLRAA</sequence>
<dbReference type="CDD" id="cd01948">
    <property type="entry name" value="EAL"/>
    <property type="match status" value="1"/>
</dbReference>
<organism evidence="2 3">
    <name type="scientific">Sphingomonas daechungensis</name>
    <dbReference type="NCBI Taxonomy" id="1176646"/>
    <lineage>
        <taxon>Bacteria</taxon>
        <taxon>Pseudomonadati</taxon>
        <taxon>Pseudomonadota</taxon>
        <taxon>Alphaproteobacteria</taxon>
        <taxon>Sphingomonadales</taxon>
        <taxon>Sphingomonadaceae</taxon>
        <taxon>Sphingomonas</taxon>
    </lineage>
</organism>
<dbReference type="Proteomes" id="UP000516134">
    <property type="component" value="Plasmid p_unnamed1"/>
</dbReference>
<dbReference type="Pfam" id="PF00563">
    <property type="entry name" value="EAL"/>
    <property type="match status" value="1"/>
</dbReference>
<name>A0ABX6T4U3_9SPHN</name>
<dbReference type="InterPro" id="IPR035919">
    <property type="entry name" value="EAL_sf"/>
</dbReference>
<dbReference type="Gene3D" id="3.20.20.450">
    <property type="entry name" value="EAL domain"/>
    <property type="match status" value="1"/>
</dbReference>
<dbReference type="SMART" id="SM00052">
    <property type="entry name" value="EAL"/>
    <property type="match status" value="1"/>
</dbReference>
<dbReference type="SUPFAM" id="SSF141868">
    <property type="entry name" value="EAL domain-like"/>
    <property type="match status" value="1"/>
</dbReference>
<reference evidence="2 3" key="1">
    <citation type="submission" date="2020-08" db="EMBL/GenBank/DDBJ databases">
        <title>Genome sequence of Sphingomonas daechungensis KACC 18115T.</title>
        <authorList>
            <person name="Hyun D.-W."/>
            <person name="Bae J.-W."/>
        </authorList>
    </citation>
    <scope>NUCLEOTIDE SEQUENCE [LARGE SCALE GENOMIC DNA]</scope>
    <source>
        <strain evidence="2 3">KACC 18115</strain>
        <plasmid evidence="2 3">p_unnamed1</plasmid>
    </source>
</reference>
<proteinExistence type="predicted"/>
<evidence type="ECO:0000313" key="3">
    <source>
        <dbReference type="Proteomes" id="UP000516134"/>
    </source>
</evidence>
<keyword evidence="2" id="KW-0614">Plasmid</keyword>
<keyword evidence="3" id="KW-1185">Reference proteome</keyword>
<feature type="domain" description="EAL" evidence="1">
    <location>
        <begin position="1"/>
        <end position="175"/>
    </location>
</feature>
<evidence type="ECO:0000313" key="2">
    <source>
        <dbReference type="EMBL" id="QNP44559.1"/>
    </source>
</evidence>
<dbReference type="PANTHER" id="PTHR33121:SF70">
    <property type="entry name" value="SIGNALING PROTEIN YKOW"/>
    <property type="match status" value="1"/>
</dbReference>